<keyword evidence="4" id="KW-1185">Reference proteome</keyword>
<dbReference type="Proteomes" id="UP001172673">
    <property type="component" value="Unassembled WGS sequence"/>
</dbReference>
<sequence>MATKADEKDMRNAATPERDVESDDVVITQARSYARSPIISILVGESQVEYTAHEAVLVAKCPFFEKCFNSGMAESHSGVVELPEEDCETFDHFIEYIYGGKLNSYTGLDKDSDRVVNATMKDLALAEKFCMFDWHNLVIDRLRKVWQEGYIAPSHVSWVVDHLSETSKLYQLAMAQLAYNTVFDIDNWLTSPGNEEENDHYRRDFDILCTKEGFPVSQFIWDMVKMQKHPKEDVPDPSHQVCKFRVHSEGRICKKAKYPDKKRKREEHDH</sequence>
<evidence type="ECO:0000259" key="2">
    <source>
        <dbReference type="PROSITE" id="PS50097"/>
    </source>
</evidence>
<proteinExistence type="predicted"/>
<evidence type="ECO:0000313" key="3">
    <source>
        <dbReference type="EMBL" id="KAJ9603689.1"/>
    </source>
</evidence>
<reference evidence="3" key="1">
    <citation type="submission" date="2022-10" db="EMBL/GenBank/DDBJ databases">
        <title>Culturing micro-colonial fungi from biological soil crusts in the Mojave desert and describing Neophaeococcomyces mojavensis, and introducing the new genera and species Taxawa tesnikishii.</title>
        <authorList>
            <person name="Kurbessoian T."/>
            <person name="Stajich J.E."/>
        </authorList>
    </citation>
    <scope>NUCLEOTIDE SEQUENCE</scope>
    <source>
        <strain evidence="3">TK_41</strain>
    </source>
</reference>
<feature type="region of interest" description="Disordered" evidence="1">
    <location>
        <begin position="1"/>
        <end position="21"/>
    </location>
</feature>
<dbReference type="PANTHER" id="PTHR47843">
    <property type="entry name" value="BTB DOMAIN-CONTAINING PROTEIN-RELATED"/>
    <property type="match status" value="1"/>
</dbReference>
<protein>
    <recommendedName>
        <fullName evidence="2">BTB domain-containing protein</fullName>
    </recommendedName>
</protein>
<accession>A0AA38WYW5</accession>
<feature type="domain" description="BTB" evidence="2">
    <location>
        <begin position="39"/>
        <end position="106"/>
    </location>
</feature>
<dbReference type="Pfam" id="PF00651">
    <property type="entry name" value="BTB"/>
    <property type="match status" value="1"/>
</dbReference>
<dbReference type="EMBL" id="JAPDRK010000021">
    <property type="protein sequence ID" value="KAJ9603689.1"/>
    <property type="molecule type" value="Genomic_DNA"/>
</dbReference>
<dbReference type="SMART" id="SM00225">
    <property type="entry name" value="BTB"/>
    <property type="match status" value="1"/>
</dbReference>
<dbReference type="Gene3D" id="3.30.710.10">
    <property type="entry name" value="Potassium Channel Kv1.1, Chain A"/>
    <property type="match status" value="1"/>
</dbReference>
<dbReference type="PROSITE" id="PS50097">
    <property type="entry name" value="BTB"/>
    <property type="match status" value="1"/>
</dbReference>
<dbReference type="AlphaFoldDB" id="A0AA38WYW5"/>
<comment type="caution">
    <text evidence="3">The sequence shown here is derived from an EMBL/GenBank/DDBJ whole genome shotgun (WGS) entry which is preliminary data.</text>
</comment>
<dbReference type="CDD" id="cd18186">
    <property type="entry name" value="BTB_POZ_ZBTB_KLHL-like"/>
    <property type="match status" value="1"/>
</dbReference>
<gene>
    <name evidence="3" type="ORF">H2200_011875</name>
</gene>
<name>A0AA38WYW5_9EURO</name>
<dbReference type="InterPro" id="IPR011333">
    <property type="entry name" value="SKP1/BTB/POZ_sf"/>
</dbReference>
<evidence type="ECO:0000256" key="1">
    <source>
        <dbReference type="SAM" id="MobiDB-lite"/>
    </source>
</evidence>
<dbReference type="SUPFAM" id="SSF54695">
    <property type="entry name" value="POZ domain"/>
    <property type="match status" value="1"/>
</dbReference>
<dbReference type="InterPro" id="IPR000210">
    <property type="entry name" value="BTB/POZ_dom"/>
</dbReference>
<dbReference type="PANTHER" id="PTHR47843:SF2">
    <property type="entry name" value="BTB DOMAIN-CONTAINING PROTEIN"/>
    <property type="match status" value="1"/>
</dbReference>
<organism evidence="3 4">
    <name type="scientific">Cladophialophora chaetospira</name>
    <dbReference type="NCBI Taxonomy" id="386627"/>
    <lineage>
        <taxon>Eukaryota</taxon>
        <taxon>Fungi</taxon>
        <taxon>Dikarya</taxon>
        <taxon>Ascomycota</taxon>
        <taxon>Pezizomycotina</taxon>
        <taxon>Eurotiomycetes</taxon>
        <taxon>Chaetothyriomycetidae</taxon>
        <taxon>Chaetothyriales</taxon>
        <taxon>Herpotrichiellaceae</taxon>
        <taxon>Cladophialophora</taxon>
    </lineage>
</organism>
<evidence type="ECO:0000313" key="4">
    <source>
        <dbReference type="Proteomes" id="UP001172673"/>
    </source>
</evidence>
<feature type="compositionally biased region" description="Basic and acidic residues" evidence="1">
    <location>
        <begin position="1"/>
        <end position="19"/>
    </location>
</feature>